<keyword evidence="2" id="KW-0255">Endonuclease</keyword>
<accession>A0ABS3NJN1</accession>
<protein>
    <submittedName>
        <fullName evidence="2">HNH endonuclease</fullName>
    </submittedName>
</protein>
<evidence type="ECO:0000259" key="1">
    <source>
        <dbReference type="Pfam" id="PF13392"/>
    </source>
</evidence>
<dbReference type="InterPro" id="IPR003615">
    <property type="entry name" value="HNH_nuc"/>
</dbReference>
<dbReference type="RefSeq" id="WP_207988480.1">
    <property type="nucleotide sequence ID" value="NZ_JAGBKM010000001.1"/>
</dbReference>
<dbReference type="GO" id="GO:0004519">
    <property type="term" value="F:endonuclease activity"/>
    <property type="evidence" value="ECO:0007669"/>
    <property type="project" value="UniProtKB-KW"/>
</dbReference>
<comment type="caution">
    <text evidence="2">The sequence shown here is derived from an EMBL/GenBank/DDBJ whole genome shotgun (WGS) entry which is preliminary data.</text>
</comment>
<dbReference type="SUPFAM" id="SSF54060">
    <property type="entry name" value="His-Me finger endonucleases"/>
    <property type="match status" value="1"/>
</dbReference>
<keyword evidence="2" id="KW-0378">Hydrolase</keyword>
<keyword evidence="3" id="KW-1185">Reference proteome</keyword>
<dbReference type="Gene3D" id="3.90.75.20">
    <property type="match status" value="1"/>
</dbReference>
<organism evidence="2 3">
    <name type="scientific">Psychrobacter coccoides</name>
    <dbReference type="NCBI Taxonomy" id="2818440"/>
    <lineage>
        <taxon>Bacteria</taxon>
        <taxon>Pseudomonadati</taxon>
        <taxon>Pseudomonadota</taxon>
        <taxon>Gammaproteobacteria</taxon>
        <taxon>Moraxellales</taxon>
        <taxon>Moraxellaceae</taxon>
        <taxon>Psychrobacter</taxon>
    </lineage>
</organism>
<sequence length="207" mass="23623">MAKGYKINWTDAHIAYIRANQYGITRRSLFEKLVNEFDDLDDNVNFNNMKALISRLELSNGRDGRMVSGHTPWNKGKTGYMGANKTSFKKGMIAINKRPIGSERICQSAGYTLVKVSDTGKRWQHKHKLLWERHHGPIPDNHCIRFIDGNRQNIVLSNLICLPRAVHATLNHHLKPNTKDADLNKTIILAECVRQKVRSKQKGCHDG</sequence>
<keyword evidence="2" id="KW-0540">Nuclease</keyword>
<reference evidence="2 3" key="1">
    <citation type="submission" date="2021-03" db="EMBL/GenBank/DDBJ databases">
        <authorList>
            <person name="Shang D.-D."/>
            <person name="Du Z.-J."/>
            <person name="Chen G.-J."/>
        </authorList>
    </citation>
    <scope>NUCLEOTIDE SEQUENCE [LARGE SCALE GENOMIC DNA]</scope>
    <source>
        <strain evidence="2 3">F1192</strain>
    </source>
</reference>
<dbReference type="EMBL" id="JAGBKM010000001">
    <property type="protein sequence ID" value="MBO1529616.1"/>
    <property type="molecule type" value="Genomic_DNA"/>
</dbReference>
<gene>
    <name evidence="2" type="ORF">J3492_00110</name>
</gene>
<proteinExistence type="predicted"/>
<dbReference type="InterPro" id="IPR044925">
    <property type="entry name" value="His-Me_finger_sf"/>
</dbReference>
<dbReference type="Pfam" id="PF13392">
    <property type="entry name" value="HNH_3"/>
    <property type="match status" value="1"/>
</dbReference>
<evidence type="ECO:0000313" key="3">
    <source>
        <dbReference type="Proteomes" id="UP000664554"/>
    </source>
</evidence>
<name>A0ABS3NJN1_9GAMM</name>
<feature type="domain" description="HNH nuclease" evidence="1">
    <location>
        <begin position="125"/>
        <end position="168"/>
    </location>
</feature>
<dbReference type="Proteomes" id="UP000664554">
    <property type="component" value="Unassembled WGS sequence"/>
</dbReference>
<evidence type="ECO:0000313" key="2">
    <source>
        <dbReference type="EMBL" id="MBO1529616.1"/>
    </source>
</evidence>